<keyword evidence="15" id="KW-0812">Transmembrane</keyword>
<dbReference type="Proteomes" id="UP000694547">
    <property type="component" value="Unassembled WGS sequence"/>
</dbReference>
<organism evidence="16 17">
    <name type="scientific">Peromyscus maniculatus bairdii</name>
    <name type="common">Prairie deer mouse</name>
    <dbReference type="NCBI Taxonomy" id="230844"/>
    <lineage>
        <taxon>Eukaryota</taxon>
        <taxon>Metazoa</taxon>
        <taxon>Chordata</taxon>
        <taxon>Craniata</taxon>
        <taxon>Vertebrata</taxon>
        <taxon>Euteleostomi</taxon>
        <taxon>Mammalia</taxon>
        <taxon>Eutheria</taxon>
        <taxon>Euarchontoglires</taxon>
        <taxon>Glires</taxon>
        <taxon>Rodentia</taxon>
        <taxon>Myomorpha</taxon>
        <taxon>Muroidea</taxon>
        <taxon>Cricetidae</taxon>
        <taxon>Neotominae</taxon>
        <taxon>Peromyscus</taxon>
    </lineage>
</organism>
<feature type="transmembrane region" description="Helical" evidence="15">
    <location>
        <begin position="12"/>
        <end position="33"/>
    </location>
</feature>
<keyword evidence="17" id="KW-1185">Reference proteome</keyword>
<evidence type="ECO:0000256" key="14">
    <source>
        <dbReference type="ARBA" id="ARBA00047827"/>
    </source>
</evidence>
<evidence type="ECO:0000256" key="3">
    <source>
        <dbReference type="ARBA" id="ARBA00004406"/>
    </source>
</evidence>
<gene>
    <name evidence="16" type="primary">LOC102903813</name>
</gene>
<evidence type="ECO:0000313" key="17">
    <source>
        <dbReference type="Proteomes" id="UP000694547"/>
    </source>
</evidence>
<dbReference type="AlphaFoldDB" id="A0A8C8W540"/>
<dbReference type="EC" id="1.14.14.1" evidence="5"/>
<evidence type="ECO:0000256" key="8">
    <source>
        <dbReference type="ARBA" id="ARBA00022824"/>
    </source>
</evidence>
<evidence type="ECO:0000256" key="2">
    <source>
        <dbReference type="ARBA" id="ARBA00004174"/>
    </source>
</evidence>
<evidence type="ECO:0000256" key="12">
    <source>
        <dbReference type="ARBA" id="ARBA00023033"/>
    </source>
</evidence>
<accession>A0A8C8W540</accession>
<dbReference type="InterPro" id="IPR050705">
    <property type="entry name" value="Cytochrome_P450_3A"/>
</dbReference>
<comment type="cofactor">
    <cofactor evidence="1">
        <name>heme</name>
        <dbReference type="ChEBI" id="CHEBI:30413"/>
    </cofactor>
</comment>
<comment type="catalytic activity">
    <reaction evidence="14">
        <text>an organic molecule + reduced [NADPH--hemoprotein reductase] + O2 = an alcohol + oxidized [NADPH--hemoprotein reductase] + H2O + H(+)</text>
        <dbReference type="Rhea" id="RHEA:17149"/>
        <dbReference type="Rhea" id="RHEA-COMP:11964"/>
        <dbReference type="Rhea" id="RHEA-COMP:11965"/>
        <dbReference type="ChEBI" id="CHEBI:15377"/>
        <dbReference type="ChEBI" id="CHEBI:15378"/>
        <dbReference type="ChEBI" id="CHEBI:15379"/>
        <dbReference type="ChEBI" id="CHEBI:30879"/>
        <dbReference type="ChEBI" id="CHEBI:57618"/>
        <dbReference type="ChEBI" id="CHEBI:58210"/>
        <dbReference type="ChEBI" id="CHEBI:142491"/>
        <dbReference type="EC" id="1.14.14.1"/>
    </reaction>
</comment>
<dbReference type="GO" id="GO:0070989">
    <property type="term" value="P:oxidative demethylation"/>
    <property type="evidence" value="ECO:0007669"/>
    <property type="project" value="TreeGrafter"/>
</dbReference>
<dbReference type="GO" id="GO:0050649">
    <property type="term" value="F:testosterone 6-beta-hydroxylase activity"/>
    <property type="evidence" value="ECO:0007669"/>
    <property type="project" value="TreeGrafter"/>
</dbReference>
<dbReference type="GO" id="GO:0016712">
    <property type="term" value="F:oxidoreductase activity, acting on paired donors, with incorporation or reduction of molecular oxygen, reduced flavin or flavoprotein as one donor, and incorporation of one atom of oxygen"/>
    <property type="evidence" value="ECO:0007669"/>
    <property type="project" value="UniProtKB-EC"/>
</dbReference>
<dbReference type="PANTHER" id="PTHR24302:SF38">
    <property type="entry name" value="CYTOCHROME P450 3A5"/>
    <property type="match status" value="1"/>
</dbReference>
<evidence type="ECO:0000256" key="4">
    <source>
        <dbReference type="ARBA" id="ARBA00010617"/>
    </source>
</evidence>
<keyword evidence="11" id="KW-0408">Iron</keyword>
<evidence type="ECO:0000256" key="1">
    <source>
        <dbReference type="ARBA" id="ARBA00001971"/>
    </source>
</evidence>
<keyword evidence="12" id="KW-0503">Monooxygenase</keyword>
<dbReference type="PANTHER" id="PTHR24302">
    <property type="entry name" value="CYTOCHROME P450 FAMILY 3"/>
    <property type="match status" value="1"/>
</dbReference>
<evidence type="ECO:0000256" key="5">
    <source>
        <dbReference type="ARBA" id="ARBA00012109"/>
    </source>
</evidence>
<dbReference type="GO" id="GO:0005789">
    <property type="term" value="C:endoplasmic reticulum membrane"/>
    <property type="evidence" value="ECO:0007669"/>
    <property type="project" value="UniProtKB-SubCell"/>
</dbReference>
<keyword evidence="9" id="KW-0492">Microsome</keyword>
<keyword evidence="7" id="KW-0479">Metal-binding</keyword>
<evidence type="ECO:0000256" key="15">
    <source>
        <dbReference type="SAM" id="Phobius"/>
    </source>
</evidence>
<evidence type="ECO:0000256" key="6">
    <source>
        <dbReference type="ARBA" id="ARBA00022617"/>
    </source>
</evidence>
<reference evidence="17" key="1">
    <citation type="submission" date="2018-10" db="EMBL/GenBank/DDBJ databases">
        <title>Improved assembly of the deer mouse Peromyscus maniculatus genome.</title>
        <authorList>
            <person name="Lassance J.-M."/>
            <person name="Hoekstra H.E."/>
        </authorList>
    </citation>
    <scope>NUCLEOTIDE SEQUENCE [LARGE SCALE GENOMIC DNA]</scope>
</reference>
<evidence type="ECO:0000256" key="7">
    <source>
        <dbReference type="ARBA" id="ARBA00022723"/>
    </source>
</evidence>
<evidence type="ECO:0000313" key="16">
    <source>
        <dbReference type="Ensembl" id="ENSPEMP00000035837.1"/>
    </source>
</evidence>
<keyword evidence="15" id="KW-1133">Transmembrane helix</keyword>
<keyword evidence="13 15" id="KW-0472">Membrane</keyword>
<name>A0A8C8W540_PERMB</name>
<reference evidence="16" key="2">
    <citation type="submission" date="2025-08" db="UniProtKB">
        <authorList>
            <consortium name="Ensembl"/>
        </authorList>
    </citation>
    <scope>IDENTIFICATION</scope>
</reference>
<keyword evidence="8" id="KW-0256">Endoplasmic reticulum</keyword>
<evidence type="ECO:0000256" key="10">
    <source>
        <dbReference type="ARBA" id="ARBA00023002"/>
    </source>
</evidence>
<sequence>MDLIPNFSTETWALLATILVLLYLYGTSSHGLFKKLGIPGPKPLPFVGTMLNYKRVIWRFDGEKHESGSREGQECYHERHLWGLQHGCDHWYLIWSESGFPQQPPGSLCEKHQKAFCIGFFKSIIFP</sequence>
<keyword evidence="6" id="KW-0349">Heme</keyword>
<protein>
    <recommendedName>
        <fullName evidence="5">unspecific monooxygenase</fullName>
        <ecNumber evidence="5">1.14.14.1</ecNumber>
    </recommendedName>
</protein>
<dbReference type="GO" id="GO:0046872">
    <property type="term" value="F:metal ion binding"/>
    <property type="evidence" value="ECO:0007669"/>
    <property type="project" value="UniProtKB-KW"/>
</dbReference>
<dbReference type="GO" id="GO:0008202">
    <property type="term" value="P:steroid metabolic process"/>
    <property type="evidence" value="ECO:0007669"/>
    <property type="project" value="TreeGrafter"/>
</dbReference>
<dbReference type="GeneTree" id="ENSGT00950000182958"/>
<comment type="subcellular location">
    <subcellularLocation>
        <location evidence="3">Endoplasmic reticulum membrane</location>
        <topology evidence="3">Peripheral membrane protein</topology>
    </subcellularLocation>
    <subcellularLocation>
        <location evidence="2">Microsome membrane</location>
        <topology evidence="2">Peripheral membrane protein</topology>
    </subcellularLocation>
</comment>
<comment type="similarity">
    <text evidence="4">Belongs to the cytochrome P450 family.</text>
</comment>
<keyword evidence="10" id="KW-0560">Oxidoreductase</keyword>
<proteinExistence type="inferred from homology"/>
<evidence type="ECO:0000256" key="9">
    <source>
        <dbReference type="ARBA" id="ARBA00022848"/>
    </source>
</evidence>
<evidence type="ECO:0000256" key="13">
    <source>
        <dbReference type="ARBA" id="ARBA00023136"/>
    </source>
</evidence>
<dbReference type="Ensembl" id="ENSPEMT00000039818.1">
    <property type="protein sequence ID" value="ENSPEMP00000035837.1"/>
    <property type="gene ID" value="ENSPEMG00000024683.1"/>
</dbReference>
<evidence type="ECO:0000256" key="11">
    <source>
        <dbReference type="ARBA" id="ARBA00023004"/>
    </source>
</evidence>
<reference evidence="16" key="3">
    <citation type="submission" date="2025-09" db="UniProtKB">
        <authorList>
            <consortium name="Ensembl"/>
        </authorList>
    </citation>
    <scope>IDENTIFICATION</scope>
</reference>